<proteinExistence type="inferred from homology"/>
<feature type="domain" description="Nucleotidyl transferase" evidence="10">
    <location>
        <begin position="8"/>
        <end position="260"/>
    </location>
</feature>
<dbReference type="Gene3D" id="3.90.550.10">
    <property type="entry name" value="Spore Coat Polysaccharide Biosynthesis Protein SpsA, Chain A"/>
    <property type="match status" value="1"/>
</dbReference>
<dbReference type="CDD" id="cd02508">
    <property type="entry name" value="ADP_Glucose_PP"/>
    <property type="match status" value="1"/>
</dbReference>
<keyword evidence="4 9" id="KW-0548">Nucleotidyltransferase</keyword>
<evidence type="ECO:0000256" key="7">
    <source>
        <dbReference type="ARBA" id="ARBA00023056"/>
    </source>
</evidence>
<feature type="site" description="Could play a key role in the communication between the regulatory and the substrate sites" evidence="9">
    <location>
        <position position="99"/>
    </location>
</feature>
<evidence type="ECO:0000256" key="5">
    <source>
        <dbReference type="ARBA" id="ARBA00022741"/>
    </source>
</evidence>
<accession>A0A9J6QMS8</accession>
<sequence>MRKQECVAMLLAGGQGSRLGALTRNIAKPAVAFGGKYRIIDFSLSNCTNSNINTVGVLTQYKPLLLNSYIGTGAAWDLDDAYGGVFVLPPYATEAGGQWYQGTADAIFQNIDFIDNYDPQYVLIISGDHLYKMDYSLMLEEHKQTGADLTISVMKVAWEDACRFGILTADEKHQIVKFSEKPKNPDSNLASMGIYMFNWKVLKEALIGDHQNSRSDHDFGKNVIPMLLNQGKRLCAYTFSGYWQDVGTIDSYYHTNMELLNPQSQFNIFEEDMRIFSNSNIYPPHYIGRGAVVENSLICNGSRILGDVKNSILSFEVSIEAGASVSDSILLPGASVKKGAQVFRTIVGEHAVVGEDAVCGNRKGQEITVIGDNQTVFKQQEGGSHE</sequence>
<dbReference type="InterPro" id="IPR011831">
    <property type="entry name" value="ADP-Glc_PPase"/>
</dbReference>
<dbReference type="GO" id="GO:0005978">
    <property type="term" value="P:glycogen biosynthetic process"/>
    <property type="evidence" value="ECO:0007669"/>
    <property type="project" value="UniProtKB-UniRule"/>
</dbReference>
<keyword evidence="8 9" id="KW-0119">Carbohydrate metabolism</keyword>
<comment type="catalytic activity">
    <reaction evidence="9">
        <text>alpha-D-glucose 1-phosphate + ATP + H(+) = ADP-alpha-D-glucose + diphosphate</text>
        <dbReference type="Rhea" id="RHEA:12120"/>
        <dbReference type="ChEBI" id="CHEBI:15378"/>
        <dbReference type="ChEBI" id="CHEBI:30616"/>
        <dbReference type="ChEBI" id="CHEBI:33019"/>
        <dbReference type="ChEBI" id="CHEBI:57498"/>
        <dbReference type="ChEBI" id="CHEBI:58601"/>
        <dbReference type="EC" id="2.7.7.27"/>
    </reaction>
</comment>
<dbReference type="InterPro" id="IPR023049">
    <property type="entry name" value="GlgC_bac"/>
</dbReference>
<dbReference type="InterPro" id="IPR011004">
    <property type="entry name" value="Trimer_LpxA-like_sf"/>
</dbReference>
<evidence type="ECO:0000256" key="1">
    <source>
        <dbReference type="ARBA" id="ARBA00010443"/>
    </source>
</evidence>
<comment type="pathway">
    <text evidence="9">Glycan biosynthesis; glycogen biosynthesis.</text>
</comment>
<dbReference type="InterPro" id="IPR029044">
    <property type="entry name" value="Nucleotide-diphossugar_trans"/>
</dbReference>
<dbReference type="SUPFAM" id="SSF53448">
    <property type="entry name" value="Nucleotide-diphospho-sugar transferases"/>
    <property type="match status" value="1"/>
</dbReference>
<feature type="domain" description="Glucose-1-phosphate adenylyltransferase/Bifunctional protein GlmU-like C-terminal hexapeptide" evidence="11">
    <location>
        <begin position="289"/>
        <end position="363"/>
    </location>
</feature>
<dbReference type="InterPro" id="IPR056818">
    <property type="entry name" value="GlmU/GlgC-like_hexapep"/>
</dbReference>
<dbReference type="GO" id="GO:0005524">
    <property type="term" value="F:ATP binding"/>
    <property type="evidence" value="ECO:0007669"/>
    <property type="project" value="UniProtKB-KW"/>
</dbReference>
<dbReference type="EMBL" id="JAOSHN010000001">
    <property type="protein sequence ID" value="MCU7377234.1"/>
    <property type="molecule type" value="Genomic_DNA"/>
</dbReference>
<feature type="binding site" evidence="9">
    <location>
        <begin position="180"/>
        <end position="181"/>
    </location>
    <ligand>
        <name>alpha-D-glucose 1-phosphate</name>
        <dbReference type="ChEBI" id="CHEBI:58601"/>
    </ligand>
</feature>
<evidence type="ECO:0000259" key="11">
    <source>
        <dbReference type="Pfam" id="PF24894"/>
    </source>
</evidence>
<keyword evidence="13" id="KW-1185">Reference proteome</keyword>
<keyword evidence="6 9" id="KW-0067">ATP-binding</keyword>
<dbReference type="Gene3D" id="2.160.10.10">
    <property type="entry name" value="Hexapeptide repeat proteins"/>
    <property type="match status" value="1"/>
</dbReference>
<keyword evidence="5 9" id="KW-0547">Nucleotide-binding</keyword>
<dbReference type="PANTHER" id="PTHR43523">
    <property type="entry name" value="GLUCOSE-1-PHOSPHATE ADENYLYLTRANSFERASE-RELATED"/>
    <property type="match status" value="1"/>
</dbReference>
<dbReference type="InterPro" id="IPR005836">
    <property type="entry name" value="ADP_Glu_pyroP_CS"/>
</dbReference>
<dbReference type="NCBIfam" id="NF003670">
    <property type="entry name" value="PRK05293.1"/>
    <property type="match status" value="1"/>
</dbReference>
<dbReference type="PROSITE" id="PS00809">
    <property type="entry name" value="ADP_GLC_PYROPHOSPH_2"/>
    <property type="match status" value="1"/>
</dbReference>
<evidence type="ECO:0000256" key="2">
    <source>
        <dbReference type="ARBA" id="ARBA00022600"/>
    </source>
</evidence>
<feature type="site" description="Could play a key role in the communication between the regulatory and the substrate sites" evidence="9">
    <location>
        <position position="60"/>
    </location>
</feature>
<comment type="caution">
    <text evidence="12">The sequence shown here is derived from an EMBL/GenBank/DDBJ whole genome shotgun (WGS) entry which is preliminary data.</text>
</comment>
<evidence type="ECO:0000256" key="3">
    <source>
        <dbReference type="ARBA" id="ARBA00022679"/>
    </source>
</evidence>
<gene>
    <name evidence="9" type="primary">glgC</name>
    <name evidence="12" type="ORF">OBO34_02575</name>
</gene>
<dbReference type="Pfam" id="PF00483">
    <property type="entry name" value="NTP_transferase"/>
    <property type="match status" value="1"/>
</dbReference>
<comment type="function">
    <text evidence="9">Involved in the biosynthesis of ADP-glucose, a building block required for the elongation reactions to produce glycogen. Catalyzes the reaction between ATP and alpha-D-glucose 1-phosphate (G1P) to produce pyrophosphate and ADP-Glc.</text>
</comment>
<organism evidence="12 13">
    <name type="scientific">Hominibacterium faecale</name>
    <dbReference type="NCBI Taxonomy" id="2839743"/>
    <lineage>
        <taxon>Bacteria</taxon>
        <taxon>Bacillati</taxon>
        <taxon>Bacillota</taxon>
        <taxon>Clostridia</taxon>
        <taxon>Peptostreptococcales</taxon>
        <taxon>Anaerovoracaceae</taxon>
        <taxon>Hominibacterium</taxon>
    </lineage>
</organism>
<keyword evidence="2 9" id="KW-0321">Glycogen metabolism</keyword>
<feature type="binding site" evidence="9">
    <location>
        <position position="165"/>
    </location>
    <ligand>
        <name>alpha-D-glucose 1-phosphate</name>
        <dbReference type="ChEBI" id="CHEBI:58601"/>
    </ligand>
</feature>
<comment type="subunit">
    <text evidence="9">Homotetramer.</text>
</comment>
<dbReference type="GO" id="GO:0008878">
    <property type="term" value="F:glucose-1-phosphate adenylyltransferase activity"/>
    <property type="evidence" value="ECO:0007669"/>
    <property type="project" value="UniProtKB-UniRule"/>
</dbReference>
<evidence type="ECO:0000313" key="12">
    <source>
        <dbReference type="EMBL" id="MCU7377234.1"/>
    </source>
</evidence>
<dbReference type="SUPFAM" id="SSF51161">
    <property type="entry name" value="Trimeric LpxA-like enzymes"/>
    <property type="match status" value="1"/>
</dbReference>
<dbReference type="CDD" id="cd04651">
    <property type="entry name" value="LbH_G1P_AT_C"/>
    <property type="match status" value="1"/>
</dbReference>
<name>A0A9J6QMS8_9FIRM</name>
<dbReference type="EC" id="2.7.7.27" evidence="9"/>
<dbReference type="Pfam" id="PF24894">
    <property type="entry name" value="Hexapep_GlmU"/>
    <property type="match status" value="1"/>
</dbReference>
<evidence type="ECO:0000313" key="13">
    <source>
        <dbReference type="Proteomes" id="UP001065549"/>
    </source>
</evidence>
<dbReference type="HAMAP" id="MF_00624">
    <property type="entry name" value="GlgC"/>
    <property type="match status" value="1"/>
</dbReference>
<feature type="binding site" evidence="9">
    <location>
        <position position="191"/>
    </location>
    <ligand>
        <name>alpha-D-glucose 1-phosphate</name>
        <dbReference type="ChEBI" id="CHEBI:58601"/>
    </ligand>
</feature>
<keyword evidence="3 9" id="KW-0808">Transferase</keyword>
<protein>
    <recommendedName>
        <fullName evidence="9">Glucose-1-phosphate adenylyltransferase</fullName>
        <ecNumber evidence="9">2.7.7.27</ecNumber>
    </recommendedName>
    <alternativeName>
        <fullName evidence="9">ADP-glucose pyrophosphorylase</fullName>
        <shortName evidence="9">ADPGlc PPase</shortName>
    </alternativeName>
    <alternativeName>
        <fullName evidence="9">ADP-glucose synthase</fullName>
    </alternativeName>
</protein>
<evidence type="ECO:0000259" key="10">
    <source>
        <dbReference type="Pfam" id="PF00483"/>
    </source>
</evidence>
<evidence type="ECO:0000256" key="4">
    <source>
        <dbReference type="ARBA" id="ARBA00022695"/>
    </source>
</evidence>
<dbReference type="NCBIfam" id="TIGR02091">
    <property type="entry name" value="glgC"/>
    <property type="match status" value="1"/>
</dbReference>
<dbReference type="InterPro" id="IPR005835">
    <property type="entry name" value="NTP_transferase_dom"/>
</dbReference>
<dbReference type="AlphaFoldDB" id="A0A9J6QMS8"/>
<dbReference type="PROSITE" id="PS00808">
    <property type="entry name" value="ADP_GLC_PYROPHOSPH_1"/>
    <property type="match status" value="1"/>
</dbReference>
<keyword evidence="7 9" id="KW-0320">Glycogen biosynthesis</keyword>
<dbReference type="PANTHER" id="PTHR43523:SF2">
    <property type="entry name" value="GLUCOSE-1-PHOSPHATE ADENYLYLTRANSFERASE"/>
    <property type="match status" value="1"/>
</dbReference>
<dbReference type="RefSeq" id="WP_227755604.1">
    <property type="nucleotide sequence ID" value="NZ_JAOSHN010000001.1"/>
</dbReference>
<evidence type="ECO:0000256" key="6">
    <source>
        <dbReference type="ARBA" id="ARBA00022840"/>
    </source>
</evidence>
<feature type="binding site" evidence="9">
    <location>
        <position position="100"/>
    </location>
    <ligand>
        <name>alpha-D-glucose 1-phosphate</name>
        <dbReference type="ChEBI" id="CHEBI:58601"/>
    </ligand>
</feature>
<dbReference type="Proteomes" id="UP001065549">
    <property type="component" value="Unassembled WGS sequence"/>
</dbReference>
<reference evidence="12" key="1">
    <citation type="submission" date="2022-09" db="EMBL/GenBank/DDBJ databases">
        <title>Culturomic study of gut microbiota in children with autism spectrum disorder.</title>
        <authorList>
            <person name="Efimov B.A."/>
            <person name="Chaplin A.V."/>
            <person name="Sokolova S.R."/>
            <person name="Pikina A.P."/>
            <person name="Korzhanova M."/>
            <person name="Belova V."/>
            <person name="Korostin D."/>
        </authorList>
    </citation>
    <scope>NUCLEOTIDE SEQUENCE</scope>
    <source>
        <strain evidence="12">ASD5510</strain>
    </source>
</reference>
<evidence type="ECO:0000256" key="9">
    <source>
        <dbReference type="HAMAP-Rule" id="MF_00624"/>
    </source>
</evidence>
<evidence type="ECO:0000256" key="8">
    <source>
        <dbReference type="ARBA" id="ARBA00023277"/>
    </source>
</evidence>
<comment type="similarity">
    <text evidence="1 9">Belongs to the bacterial/plant glucose-1-phosphate adenylyltransferase family.</text>
</comment>